<feature type="transmembrane region" description="Helical" evidence="14">
    <location>
        <begin position="7"/>
        <end position="28"/>
    </location>
</feature>
<feature type="transmembrane region" description="Helical" evidence="14">
    <location>
        <begin position="328"/>
        <end position="355"/>
    </location>
</feature>
<evidence type="ECO:0000256" key="1">
    <source>
        <dbReference type="ARBA" id="ARBA00001936"/>
    </source>
</evidence>
<dbReference type="EMBL" id="FWWZ01000001">
    <property type="protein sequence ID" value="SMC09593.1"/>
    <property type="molecule type" value="Genomic_DNA"/>
</dbReference>
<feature type="domain" description="Oligosaccharyl transferase STT3 N-terminal" evidence="15">
    <location>
        <begin position="9"/>
        <end position="403"/>
    </location>
</feature>
<dbReference type="InterPro" id="IPR003674">
    <property type="entry name" value="Oligo_trans_STT3"/>
</dbReference>
<evidence type="ECO:0000256" key="11">
    <source>
        <dbReference type="ARBA" id="ARBA00022989"/>
    </source>
</evidence>
<dbReference type="PANTHER" id="PTHR13872">
    <property type="entry name" value="DOLICHYL-DIPHOSPHOOLIGOSACCHARIDE--PROTEIN GLYCOSYLTRANSFERASE SUBUNIT"/>
    <property type="match status" value="1"/>
</dbReference>
<feature type="transmembrane region" description="Helical" evidence="14">
    <location>
        <begin position="189"/>
        <end position="204"/>
    </location>
</feature>
<dbReference type="OrthoDB" id="9796223at2"/>
<evidence type="ECO:0000256" key="8">
    <source>
        <dbReference type="ARBA" id="ARBA00022692"/>
    </source>
</evidence>
<keyword evidence="10" id="KW-0460">Magnesium</keyword>
<protein>
    <submittedName>
        <fullName evidence="17">Uncharacterized membrane protein, required for N-linked glycosylation</fullName>
    </submittedName>
</protein>
<evidence type="ECO:0000256" key="7">
    <source>
        <dbReference type="ARBA" id="ARBA00022679"/>
    </source>
</evidence>
<evidence type="ECO:0000256" key="4">
    <source>
        <dbReference type="ARBA" id="ARBA00004922"/>
    </source>
</evidence>
<dbReference type="Pfam" id="PF02516">
    <property type="entry name" value="STT3"/>
    <property type="match status" value="1"/>
</dbReference>
<evidence type="ECO:0000256" key="9">
    <source>
        <dbReference type="ARBA" id="ARBA00022723"/>
    </source>
</evidence>
<gene>
    <name evidence="17" type="ORF">SAMN05660197_1410</name>
</gene>
<dbReference type="UniPathway" id="UPA00378"/>
<dbReference type="GO" id="GO:0012505">
    <property type="term" value="C:endomembrane system"/>
    <property type="evidence" value="ECO:0007669"/>
    <property type="project" value="UniProtKB-SubCell"/>
</dbReference>
<feature type="transmembrane region" description="Helical" evidence="14">
    <location>
        <begin position="117"/>
        <end position="133"/>
    </location>
</feature>
<evidence type="ECO:0000256" key="13">
    <source>
        <dbReference type="ARBA" id="ARBA00023211"/>
    </source>
</evidence>
<comment type="subcellular location">
    <subcellularLocation>
        <location evidence="3">Endomembrane system</location>
        <topology evidence="3">Multi-pass membrane protein</topology>
    </subcellularLocation>
</comment>
<keyword evidence="18" id="KW-1185">Reference proteome</keyword>
<feature type="transmembrane region" description="Helical" evidence="14">
    <location>
        <begin position="166"/>
        <end position="183"/>
    </location>
</feature>
<feature type="transmembrane region" description="Helical" evidence="14">
    <location>
        <begin position="89"/>
        <end position="110"/>
    </location>
</feature>
<keyword evidence="11 14" id="KW-1133">Transmembrane helix</keyword>
<keyword evidence="7" id="KW-0808">Transferase</keyword>
<evidence type="ECO:0000256" key="10">
    <source>
        <dbReference type="ARBA" id="ARBA00022842"/>
    </source>
</evidence>
<feature type="transmembrane region" description="Helical" evidence="14">
    <location>
        <begin position="367"/>
        <end position="386"/>
    </location>
</feature>
<accession>A0A1W1WV40</accession>
<dbReference type="InterPro" id="IPR048307">
    <property type="entry name" value="STT3_N"/>
</dbReference>
<dbReference type="AlphaFoldDB" id="A0A1W1WV40"/>
<comment type="pathway">
    <text evidence="4">Protein modification; protein glycosylation.</text>
</comment>
<name>A0A1W1WV40_9BACT</name>
<feature type="transmembrane region" description="Helical" evidence="14">
    <location>
        <begin position="211"/>
        <end position="244"/>
    </location>
</feature>
<reference evidence="18" key="1">
    <citation type="submission" date="2017-04" db="EMBL/GenBank/DDBJ databases">
        <authorList>
            <person name="Varghese N."/>
            <person name="Submissions S."/>
        </authorList>
    </citation>
    <scope>NUCLEOTIDE SEQUENCE [LARGE SCALE GENOMIC DNA]</scope>
    <source>
        <strain evidence="18">DSM 16512</strain>
    </source>
</reference>
<feature type="transmembrane region" description="Helical" evidence="14">
    <location>
        <begin position="145"/>
        <end position="161"/>
    </location>
</feature>
<evidence type="ECO:0000256" key="6">
    <source>
        <dbReference type="ARBA" id="ARBA00022676"/>
    </source>
</evidence>
<evidence type="ECO:0000259" key="15">
    <source>
        <dbReference type="Pfam" id="PF02516"/>
    </source>
</evidence>
<dbReference type="GO" id="GO:0016020">
    <property type="term" value="C:membrane"/>
    <property type="evidence" value="ECO:0007669"/>
    <property type="project" value="InterPro"/>
</dbReference>
<evidence type="ECO:0000256" key="14">
    <source>
        <dbReference type="SAM" id="Phobius"/>
    </source>
</evidence>
<comment type="cofactor">
    <cofactor evidence="1">
        <name>Mn(2+)</name>
        <dbReference type="ChEBI" id="CHEBI:29035"/>
    </cofactor>
</comment>
<evidence type="ECO:0000256" key="5">
    <source>
        <dbReference type="ARBA" id="ARBA00010810"/>
    </source>
</evidence>
<comment type="cofactor">
    <cofactor evidence="2">
        <name>Mg(2+)</name>
        <dbReference type="ChEBI" id="CHEBI:18420"/>
    </cofactor>
</comment>
<evidence type="ECO:0000313" key="18">
    <source>
        <dbReference type="Proteomes" id="UP000192602"/>
    </source>
</evidence>
<evidence type="ECO:0000313" key="17">
    <source>
        <dbReference type="EMBL" id="SMC09593.1"/>
    </source>
</evidence>
<keyword evidence="9" id="KW-0479">Metal-binding</keyword>
<keyword evidence="6" id="KW-0328">Glycosyltransferase</keyword>
<comment type="similarity">
    <text evidence="5">Belongs to the STT3 family.</text>
</comment>
<feature type="transmembrane region" description="Helical" evidence="14">
    <location>
        <begin position="398"/>
        <end position="415"/>
    </location>
</feature>
<sequence length="684" mass="81012">MYKNWLKYIFTAYIFSLFFRLLLFVVAYNNPDFLFNNHIIALWTADAGLYGHYAKDLLHGVYHPLNNETFLSYVIFWIVKYTHIDLESVIFFLPAFFASLIVIPIFLIFAFIKLEKLGFWSAIISSIAMNYYFRTHLGYTDTDILNFFLFFMIIASFIGTVETKKIFWSIPGALSMLFFLYWYHSARPLVFALLGFYVLYLLLFDRKNNVAYLAFFIYSTAFFPISVLLKIGFIAIVPFIFYYLLKNIKISYKIFLALFIIAALASTYFAIRFHIYNRALDYLIKKDVYILKEKSGKKIAIAATLKTVAESKGITLNQLFTYSSGSSIFFCLGSLGLLLLIFHFRTMFFLLLPYLLALLSIKTGVRFTTFGVPVIIMGNLYIFWYFYKKLENRFFSKYVYYVPATFLLIYYLNILNQYNHMLSPFFIKGELKAIAQHLNKNDKGYILTWWDYGWPLWYYTNKRTLIDNGKYQYDTYIVAKTLFSYDQNFIQRFDQYFIKQYDKVYPGVILPKVIKKIPLNELITKLYNNELNLSEKQKKYNIYYYFDDKILTKLPVIESFSYLKGEKKRGFIWITKLRAYSPSKGIIIGDNVRINLKNGILYTPKGKDEIGNFYVIDGKHILNILNYRKNDLAIIIYKNKYIIGCYKYINSFFFRAFFFNDLDKTLFKTVHFDKDAKIFQLIGK</sequence>
<keyword evidence="8 14" id="KW-0812">Transmembrane</keyword>
<dbReference type="RefSeq" id="WP_084275810.1">
    <property type="nucleotide sequence ID" value="NZ_AP026671.1"/>
</dbReference>
<dbReference type="GO" id="GO:0046872">
    <property type="term" value="F:metal ion binding"/>
    <property type="evidence" value="ECO:0007669"/>
    <property type="project" value="UniProtKB-KW"/>
</dbReference>
<dbReference type="Proteomes" id="UP000192602">
    <property type="component" value="Unassembled WGS sequence"/>
</dbReference>
<dbReference type="Pfam" id="PF21436">
    <property type="entry name" value="STT3-PglB_core"/>
    <property type="match status" value="1"/>
</dbReference>
<feature type="domain" description="STT3/PglB/AglB core" evidence="16">
    <location>
        <begin position="443"/>
        <end position="563"/>
    </location>
</feature>
<dbReference type="InterPro" id="IPR048999">
    <property type="entry name" value="STT3-PglB_core"/>
</dbReference>
<evidence type="ECO:0000259" key="16">
    <source>
        <dbReference type="Pfam" id="PF21436"/>
    </source>
</evidence>
<organism evidence="17 18">
    <name type="scientific">Nitratiruptor tergarcus DSM 16512</name>
    <dbReference type="NCBI Taxonomy" id="1069081"/>
    <lineage>
        <taxon>Bacteria</taxon>
        <taxon>Pseudomonadati</taxon>
        <taxon>Campylobacterota</taxon>
        <taxon>Epsilonproteobacteria</taxon>
        <taxon>Nautiliales</taxon>
        <taxon>Nitratiruptoraceae</taxon>
        <taxon>Nitratiruptor</taxon>
    </lineage>
</organism>
<evidence type="ECO:0000256" key="12">
    <source>
        <dbReference type="ARBA" id="ARBA00023136"/>
    </source>
</evidence>
<keyword evidence="12 14" id="KW-0472">Membrane</keyword>
<keyword evidence="13" id="KW-0464">Manganese</keyword>
<dbReference type="Gene3D" id="3.40.1380.40">
    <property type="match status" value="1"/>
</dbReference>
<evidence type="ECO:0000256" key="2">
    <source>
        <dbReference type="ARBA" id="ARBA00001946"/>
    </source>
</evidence>
<dbReference type="STRING" id="1069081.SAMN05660197_1410"/>
<dbReference type="GO" id="GO:0004576">
    <property type="term" value="F:oligosaccharyl transferase activity"/>
    <property type="evidence" value="ECO:0007669"/>
    <property type="project" value="InterPro"/>
</dbReference>
<dbReference type="PANTHER" id="PTHR13872:SF1">
    <property type="entry name" value="DOLICHYL-DIPHOSPHOOLIGOSACCHARIDE--PROTEIN GLYCOSYLTRANSFERASE SUBUNIT STT3B"/>
    <property type="match status" value="1"/>
</dbReference>
<evidence type="ECO:0000256" key="3">
    <source>
        <dbReference type="ARBA" id="ARBA00004127"/>
    </source>
</evidence>
<feature type="transmembrane region" description="Helical" evidence="14">
    <location>
        <begin position="250"/>
        <end position="271"/>
    </location>
</feature>
<proteinExistence type="inferred from homology"/>